<evidence type="ECO:0000313" key="1">
    <source>
        <dbReference type="EMBL" id="SDQ45669.1"/>
    </source>
</evidence>
<dbReference type="AlphaFoldDB" id="A0A1H1B170"/>
<evidence type="ECO:0000313" key="2">
    <source>
        <dbReference type="Proteomes" id="UP000181917"/>
    </source>
</evidence>
<reference evidence="1 2" key="1">
    <citation type="submission" date="2016-10" db="EMBL/GenBank/DDBJ databases">
        <authorList>
            <person name="de Groot N.N."/>
        </authorList>
    </citation>
    <scope>NUCLEOTIDE SEQUENCE [LARGE SCALE GENOMIC DNA]</scope>
    <source>
        <strain evidence="1 2">DSM 20117</strain>
    </source>
</reference>
<gene>
    <name evidence="1" type="ORF">SAMN04489742_1188</name>
</gene>
<accession>A0A1H1B170</accession>
<protein>
    <submittedName>
        <fullName evidence="1">Uncharacterized protein</fullName>
    </submittedName>
</protein>
<sequence>MAPTETKHRNPSGKTFFGQPRMPANLALRIFATQMVALFPAVKPIKPHVRSH</sequence>
<dbReference type="Proteomes" id="UP000181917">
    <property type="component" value="Unassembled WGS sequence"/>
</dbReference>
<organism evidence="1 2">
    <name type="scientific">Crystallibacter crystallopoietes</name>
    <dbReference type="NCBI Taxonomy" id="37928"/>
    <lineage>
        <taxon>Bacteria</taxon>
        <taxon>Bacillati</taxon>
        <taxon>Actinomycetota</taxon>
        <taxon>Actinomycetes</taxon>
        <taxon>Micrococcales</taxon>
        <taxon>Micrococcaceae</taxon>
        <taxon>Crystallibacter</taxon>
    </lineage>
</organism>
<dbReference type="EMBL" id="FNKH01000002">
    <property type="protein sequence ID" value="SDQ45669.1"/>
    <property type="molecule type" value="Genomic_DNA"/>
</dbReference>
<proteinExistence type="predicted"/>
<dbReference type="STRING" id="37928.SAMN04489742_1188"/>
<keyword evidence="2" id="KW-1185">Reference proteome</keyword>
<name>A0A1H1B170_9MICC</name>
<dbReference type="RefSeq" id="WP_158300458.1">
    <property type="nucleotide sequence ID" value="NZ_CP018863.1"/>
</dbReference>